<sequence length="319" mass="36902">MKTEKETVPYSYLVSLQNDLKGLKNKKIFYGACGHWSETETEFYSLNIFLYPPVANTPIHLLDLIDSYFSLIHPDKDNLMICEEYGSTGKKSWPVVIPDKIDLQKYGEENWIPHNIQDISTPPCILSNQSSPLNEVDERIESIETNQSNNLKEKDLLNENNQSLYSSPLVFSSKSSQSNQIDEKKDLLNETNKSINKDDKEYSLRGAILHLGISLKEGHYIALWRNKENGKWYVFDDSKVFFVRNPIKYLTNNASILLYEKMKNSNQNKSEYSSPNLKKVENNSVLKKTEDEKTSKVDMRMLSQDNIQNLINQLKDQKI</sequence>
<keyword evidence="3" id="KW-1185">Reference proteome</keyword>
<dbReference type="Proteomes" id="UP001149090">
    <property type="component" value="Unassembled WGS sequence"/>
</dbReference>
<dbReference type="Gene3D" id="3.90.70.10">
    <property type="entry name" value="Cysteine proteinases"/>
    <property type="match status" value="1"/>
</dbReference>
<dbReference type="InterPro" id="IPR028889">
    <property type="entry name" value="USP"/>
</dbReference>
<dbReference type="Pfam" id="PF00443">
    <property type="entry name" value="UCH"/>
    <property type="match status" value="1"/>
</dbReference>
<dbReference type="PROSITE" id="PS50235">
    <property type="entry name" value="USP_3"/>
    <property type="match status" value="1"/>
</dbReference>
<evidence type="ECO:0000313" key="2">
    <source>
        <dbReference type="EMBL" id="KAJ5079973.1"/>
    </source>
</evidence>
<organism evidence="2 3">
    <name type="scientific">Anaeramoeba ignava</name>
    <name type="common">Anaerobic marine amoeba</name>
    <dbReference type="NCBI Taxonomy" id="1746090"/>
    <lineage>
        <taxon>Eukaryota</taxon>
        <taxon>Metamonada</taxon>
        <taxon>Anaeramoebidae</taxon>
        <taxon>Anaeramoeba</taxon>
    </lineage>
</organism>
<comment type="caution">
    <text evidence="2">The sequence shown here is derived from an EMBL/GenBank/DDBJ whole genome shotgun (WGS) entry which is preliminary data.</text>
</comment>
<gene>
    <name evidence="2" type="ORF">M0811_14303</name>
</gene>
<dbReference type="InterPro" id="IPR001394">
    <property type="entry name" value="Peptidase_C19_UCH"/>
</dbReference>
<reference evidence="2" key="1">
    <citation type="submission" date="2022-10" db="EMBL/GenBank/DDBJ databases">
        <title>Novel sulphate-reducing endosymbionts in the free-living metamonad Anaeramoeba.</title>
        <authorList>
            <person name="Jerlstrom-Hultqvist J."/>
            <person name="Cepicka I."/>
            <person name="Gallot-Lavallee L."/>
            <person name="Salas-Leiva D."/>
            <person name="Curtis B.A."/>
            <person name="Zahonova K."/>
            <person name="Pipaliya S."/>
            <person name="Dacks J."/>
            <person name="Roger A.J."/>
        </authorList>
    </citation>
    <scope>NUCLEOTIDE SEQUENCE</scope>
    <source>
        <strain evidence="2">BMAN</strain>
    </source>
</reference>
<dbReference type="GO" id="GO:0016579">
    <property type="term" value="P:protein deubiquitination"/>
    <property type="evidence" value="ECO:0007669"/>
    <property type="project" value="InterPro"/>
</dbReference>
<dbReference type="CDD" id="cd02257">
    <property type="entry name" value="Peptidase_C19"/>
    <property type="match status" value="1"/>
</dbReference>
<accession>A0A9Q0LYX3</accession>
<dbReference type="AlphaFoldDB" id="A0A9Q0LYX3"/>
<dbReference type="GO" id="GO:0004843">
    <property type="term" value="F:cysteine-type deubiquitinase activity"/>
    <property type="evidence" value="ECO:0007669"/>
    <property type="project" value="InterPro"/>
</dbReference>
<evidence type="ECO:0000259" key="1">
    <source>
        <dbReference type="PROSITE" id="PS50235"/>
    </source>
</evidence>
<dbReference type="EMBL" id="JAPDFW010000019">
    <property type="protein sequence ID" value="KAJ5079973.1"/>
    <property type="molecule type" value="Genomic_DNA"/>
</dbReference>
<feature type="domain" description="USP" evidence="1">
    <location>
        <begin position="1"/>
        <end position="262"/>
    </location>
</feature>
<evidence type="ECO:0000313" key="3">
    <source>
        <dbReference type="Proteomes" id="UP001149090"/>
    </source>
</evidence>
<dbReference type="SUPFAM" id="SSF54001">
    <property type="entry name" value="Cysteine proteinases"/>
    <property type="match status" value="1"/>
</dbReference>
<protein>
    <recommendedName>
        <fullName evidence="1">USP domain-containing protein</fullName>
    </recommendedName>
</protein>
<dbReference type="InterPro" id="IPR038765">
    <property type="entry name" value="Papain-like_cys_pep_sf"/>
</dbReference>
<proteinExistence type="predicted"/>
<name>A0A9Q0LYX3_ANAIG</name>